<dbReference type="PROSITE" id="PS50157">
    <property type="entry name" value="ZINC_FINGER_C2H2_2"/>
    <property type="match status" value="1"/>
</dbReference>
<evidence type="ECO:0000256" key="1">
    <source>
        <dbReference type="ARBA" id="ARBA00004123"/>
    </source>
</evidence>
<evidence type="ECO:0000256" key="9">
    <source>
        <dbReference type="PROSITE-ProRule" id="PRU00042"/>
    </source>
</evidence>
<evidence type="ECO:0000256" key="4">
    <source>
        <dbReference type="ARBA" id="ARBA00022771"/>
    </source>
</evidence>
<evidence type="ECO:0000256" key="10">
    <source>
        <dbReference type="SAM" id="MobiDB-lite"/>
    </source>
</evidence>
<gene>
    <name evidence="13" type="primary">LOC106595914</name>
</gene>
<reference evidence="13" key="1">
    <citation type="submission" date="2025-08" db="UniProtKB">
        <authorList>
            <consortium name="RefSeq"/>
        </authorList>
    </citation>
    <scope>IDENTIFICATION</scope>
</reference>
<dbReference type="Proteomes" id="UP001652741">
    <property type="component" value="Chromosome ssa12"/>
</dbReference>
<organism evidence="12 13">
    <name type="scientific">Salmo salar</name>
    <name type="common">Atlantic salmon</name>
    <dbReference type="NCBI Taxonomy" id="8030"/>
    <lineage>
        <taxon>Eukaryota</taxon>
        <taxon>Metazoa</taxon>
        <taxon>Chordata</taxon>
        <taxon>Craniata</taxon>
        <taxon>Vertebrata</taxon>
        <taxon>Euteleostomi</taxon>
        <taxon>Actinopterygii</taxon>
        <taxon>Neopterygii</taxon>
        <taxon>Teleostei</taxon>
        <taxon>Protacanthopterygii</taxon>
        <taxon>Salmoniformes</taxon>
        <taxon>Salmonidae</taxon>
        <taxon>Salmoninae</taxon>
        <taxon>Salmo</taxon>
    </lineage>
</organism>
<evidence type="ECO:0000259" key="11">
    <source>
        <dbReference type="PROSITE" id="PS50157"/>
    </source>
</evidence>
<keyword evidence="8" id="KW-0539">Nucleus</keyword>
<keyword evidence="2" id="KW-0479">Metal-binding</keyword>
<proteinExistence type="predicted"/>
<feature type="region of interest" description="Disordered" evidence="10">
    <location>
        <begin position="36"/>
        <end position="74"/>
    </location>
</feature>
<dbReference type="PANTHER" id="PTHR45993:SF6">
    <property type="entry name" value="C2H2-TYPE DOMAIN-CONTAINING PROTEIN"/>
    <property type="match status" value="1"/>
</dbReference>
<dbReference type="SMART" id="SM00355">
    <property type="entry name" value="ZnF_C2H2"/>
    <property type="match status" value="1"/>
</dbReference>
<dbReference type="InterPro" id="IPR036236">
    <property type="entry name" value="Znf_C2H2_sf"/>
</dbReference>
<evidence type="ECO:0000256" key="5">
    <source>
        <dbReference type="ARBA" id="ARBA00022833"/>
    </source>
</evidence>
<dbReference type="RefSeq" id="XP_045546560.1">
    <property type="nucleotide sequence ID" value="XM_045690604.1"/>
</dbReference>
<keyword evidence="5" id="KW-0862">Zinc</keyword>
<dbReference type="InterPro" id="IPR051497">
    <property type="entry name" value="Dev/Hematopoietic_TF"/>
</dbReference>
<evidence type="ECO:0000256" key="2">
    <source>
        <dbReference type="ARBA" id="ARBA00022723"/>
    </source>
</evidence>
<accession>A0ABM3CJ26</accession>
<evidence type="ECO:0000313" key="12">
    <source>
        <dbReference type="Proteomes" id="UP001652741"/>
    </source>
</evidence>
<dbReference type="PROSITE" id="PS00028">
    <property type="entry name" value="ZINC_FINGER_C2H2_1"/>
    <property type="match status" value="1"/>
</dbReference>
<evidence type="ECO:0000256" key="7">
    <source>
        <dbReference type="ARBA" id="ARBA00023163"/>
    </source>
</evidence>
<dbReference type="PANTHER" id="PTHR45993">
    <property type="entry name" value="B-CELL LYMPHOMA/LEUKEMIA 11"/>
    <property type="match status" value="1"/>
</dbReference>
<evidence type="ECO:0000256" key="3">
    <source>
        <dbReference type="ARBA" id="ARBA00022737"/>
    </source>
</evidence>
<dbReference type="Gene3D" id="3.30.160.60">
    <property type="entry name" value="Classic Zinc Finger"/>
    <property type="match status" value="1"/>
</dbReference>
<protein>
    <submittedName>
        <fullName evidence="13">Zinc finger protein with KRAB and SCAN domains 8-like</fullName>
    </submittedName>
</protein>
<feature type="domain" description="C2H2-type" evidence="11">
    <location>
        <begin position="69"/>
        <end position="96"/>
    </location>
</feature>
<dbReference type="SUPFAM" id="SSF57667">
    <property type="entry name" value="beta-beta-alpha zinc fingers"/>
    <property type="match status" value="1"/>
</dbReference>
<dbReference type="GeneID" id="106595914"/>
<keyword evidence="7" id="KW-0804">Transcription</keyword>
<dbReference type="InterPro" id="IPR013087">
    <property type="entry name" value="Znf_C2H2_type"/>
</dbReference>
<sequence length="100" mass="11502">MYLMDAVFVVKEEDEAMTVTAKEIKHVFGVEGEISATLEEEEDHNGDLINTRERPDSEEPETSEPARRHHCSQCGKSFTQLRTLKVHERIHTGERPYQCS</sequence>
<evidence type="ECO:0000256" key="6">
    <source>
        <dbReference type="ARBA" id="ARBA00023015"/>
    </source>
</evidence>
<keyword evidence="4 9" id="KW-0863">Zinc-finger</keyword>
<comment type="subcellular location">
    <subcellularLocation>
        <location evidence="1">Nucleus</location>
    </subcellularLocation>
</comment>
<evidence type="ECO:0000256" key="8">
    <source>
        <dbReference type="ARBA" id="ARBA00023242"/>
    </source>
</evidence>
<name>A0ABM3CJ26_SALSA</name>
<keyword evidence="6" id="KW-0805">Transcription regulation</keyword>
<keyword evidence="3" id="KW-0677">Repeat</keyword>
<keyword evidence="12" id="KW-1185">Reference proteome</keyword>
<evidence type="ECO:0000313" key="13">
    <source>
        <dbReference type="RefSeq" id="XP_045546560.1"/>
    </source>
</evidence>